<protein>
    <submittedName>
        <fullName evidence="1">Uncharacterized protein</fullName>
    </submittedName>
</protein>
<organism evidence="1 2">
    <name type="scientific">Acinetobacter bohemicus ANC 3994</name>
    <dbReference type="NCBI Taxonomy" id="1217715"/>
    <lineage>
        <taxon>Bacteria</taxon>
        <taxon>Pseudomonadati</taxon>
        <taxon>Pseudomonadota</taxon>
        <taxon>Gammaproteobacteria</taxon>
        <taxon>Moraxellales</taxon>
        <taxon>Moraxellaceae</taxon>
        <taxon>Acinetobacter</taxon>
    </lineage>
</organism>
<evidence type="ECO:0000313" key="1">
    <source>
        <dbReference type="EMBL" id="ENU19182.1"/>
    </source>
</evidence>
<dbReference type="EMBL" id="APOH01000015">
    <property type="protein sequence ID" value="ENU19182.1"/>
    <property type="molecule type" value="Genomic_DNA"/>
</dbReference>
<reference evidence="1 2" key="1">
    <citation type="submission" date="2013-02" db="EMBL/GenBank/DDBJ databases">
        <title>The Genome Sequence of Acinetobacter sp. ANC 3994.</title>
        <authorList>
            <consortium name="The Broad Institute Genome Sequencing Platform"/>
            <consortium name="The Broad Institute Genome Sequencing Center for Infectious Disease"/>
            <person name="Cerqueira G."/>
            <person name="Feldgarden M."/>
            <person name="Courvalin P."/>
            <person name="Perichon B."/>
            <person name="Grillot-Courvalin C."/>
            <person name="Clermont D."/>
            <person name="Rocha E."/>
            <person name="Yoon E.-J."/>
            <person name="Nemec A."/>
            <person name="Walker B."/>
            <person name="Young S.K."/>
            <person name="Zeng Q."/>
            <person name="Gargeya S."/>
            <person name="Fitzgerald M."/>
            <person name="Haas B."/>
            <person name="Abouelleil A."/>
            <person name="Alvarado L."/>
            <person name="Arachchi H.M."/>
            <person name="Berlin A.M."/>
            <person name="Chapman S.B."/>
            <person name="Dewar J."/>
            <person name="Goldberg J."/>
            <person name="Griggs A."/>
            <person name="Gujja S."/>
            <person name="Hansen M."/>
            <person name="Howarth C."/>
            <person name="Imamovic A."/>
            <person name="Larimer J."/>
            <person name="McCowan C."/>
            <person name="Murphy C."/>
            <person name="Neiman D."/>
            <person name="Pearson M."/>
            <person name="Priest M."/>
            <person name="Roberts A."/>
            <person name="Saif S."/>
            <person name="Shea T."/>
            <person name="Sisk P."/>
            <person name="Sykes S."/>
            <person name="Wortman J."/>
            <person name="Nusbaum C."/>
            <person name="Birren B."/>
        </authorList>
    </citation>
    <scope>NUCLEOTIDE SEQUENCE [LARGE SCALE GENOMIC DNA]</scope>
    <source>
        <strain evidence="1 2">ANC 3994</strain>
    </source>
</reference>
<dbReference type="HOGENOM" id="CLU_1782689_0_0_6"/>
<dbReference type="RefSeq" id="WP_004648507.1">
    <property type="nucleotide sequence ID" value="NZ_KB849164.1"/>
</dbReference>
<dbReference type="Proteomes" id="UP000013086">
    <property type="component" value="Unassembled WGS sequence"/>
</dbReference>
<accession>N8QB87</accession>
<proteinExistence type="predicted"/>
<dbReference type="eggNOG" id="ENOG50302SG">
    <property type="taxonomic scope" value="Bacteria"/>
</dbReference>
<name>N8QB87_9GAMM</name>
<dbReference type="AlphaFoldDB" id="N8QB87"/>
<sequence>MSHFNFEESISIGIERADIAEANKNEITEIFNDFSQAFQKASNNKIHATIKSKQRKIYEGNNALLAAASRFNFKYESFNALVLSNGSKDYTIAEIIENEDGYPLRIKVEDYTSSYSDKDSLVVGLSKLVARTEVGKYFKLLLNDE</sequence>
<gene>
    <name evidence="1" type="ORF">F994_02038</name>
</gene>
<evidence type="ECO:0000313" key="2">
    <source>
        <dbReference type="Proteomes" id="UP000013086"/>
    </source>
</evidence>
<comment type="caution">
    <text evidence="1">The sequence shown here is derived from an EMBL/GenBank/DDBJ whole genome shotgun (WGS) entry which is preliminary data.</text>
</comment>